<dbReference type="SUPFAM" id="SSF51445">
    <property type="entry name" value="(Trans)glycosidases"/>
    <property type="match status" value="1"/>
</dbReference>
<dbReference type="GO" id="GO:0008422">
    <property type="term" value="F:beta-glucosidase activity"/>
    <property type="evidence" value="ECO:0007669"/>
    <property type="project" value="TreeGrafter"/>
</dbReference>
<dbReference type="PRINTS" id="PR00131">
    <property type="entry name" value="GLHYDRLASE1"/>
</dbReference>
<dbReference type="AlphaFoldDB" id="V5I8Y8"/>
<accession>V5I8Y8</accession>
<dbReference type="PROSITE" id="PS00572">
    <property type="entry name" value="GLYCOSYL_HYDROL_F1_1"/>
    <property type="match status" value="1"/>
</dbReference>
<feature type="chain" id="PRO_5004736826" description="beta-glucosidase" evidence="10">
    <location>
        <begin position="18"/>
        <end position="446"/>
    </location>
</feature>
<dbReference type="InterPro" id="IPR018120">
    <property type="entry name" value="Glyco_hydro_1_AS"/>
</dbReference>
<dbReference type="FunFam" id="3.20.20.80:FF:000013">
    <property type="entry name" value="lactase-phlorizin hydrolase"/>
    <property type="match status" value="1"/>
</dbReference>
<evidence type="ECO:0000256" key="5">
    <source>
        <dbReference type="ARBA" id="ARBA00023180"/>
    </source>
</evidence>
<dbReference type="Pfam" id="PF00232">
    <property type="entry name" value="Glyco_hydro_1"/>
    <property type="match status" value="1"/>
</dbReference>
<feature type="signal peptide" evidence="10">
    <location>
        <begin position="1"/>
        <end position="17"/>
    </location>
</feature>
<evidence type="ECO:0000256" key="7">
    <source>
        <dbReference type="PROSITE-ProRule" id="PRU10055"/>
    </source>
</evidence>
<comment type="subunit">
    <text evidence="2">Homodimer.</text>
</comment>
<dbReference type="InterPro" id="IPR033132">
    <property type="entry name" value="GH_1_N_CS"/>
</dbReference>
<comment type="similarity">
    <text evidence="1 8">Belongs to the glycosyl hydrolase 1 family.</text>
</comment>
<protein>
    <recommendedName>
        <fullName evidence="3">beta-glucosidase</fullName>
        <ecNumber evidence="3">3.2.1.21</ecNumber>
    </recommendedName>
</protein>
<reference evidence="11" key="1">
    <citation type="submission" date="2013-07" db="EMBL/GenBank/DDBJ databases">
        <title>Midgut Transcriptome Profiling of Anoplphora glabripennis, a Lignocellulose Degrading, Wood-Boring Cerambycid.</title>
        <authorList>
            <person name="Scully E.D."/>
            <person name="Hoover K."/>
            <person name="Carlson J.E."/>
            <person name="Tien M."/>
            <person name="Geib S.M."/>
        </authorList>
    </citation>
    <scope>NUCLEOTIDE SEQUENCE</scope>
</reference>
<dbReference type="OrthoDB" id="65569at2759"/>
<dbReference type="EMBL" id="GALX01003860">
    <property type="protein sequence ID" value="JAB64606.1"/>
    <property type="molecule type" value="Transcribed_RNA"/>
</dbReference>
<dbReference type="PROSITE" id="PS00653">
    <property type="entry name" value="GLYCOSYL_HYDROL_F1_2"/>
    <property type="match status" value="1"/>
</dbReference>
<dbReference type="PANTHER" id="PTHR10353:SF36">
    <property type="entry name" value="LP05116P"/>
    <property type="match status" value="1"/>
</dbReference>
<evidence type="ECO:0000256" key="6">
    <source>
        <dbReference type="ARBA" id="ARBA00023295"/>
    </source>
</evidence>
<feature type="non-terminal residue" evidence="11">
    <location>
        <position position="446"/>
    </location>
</feature>
<sequence>MGLITLVLCFIFATGLCDDEINNKTFPDDFLFGTATASYQVEGAWNEDGKGENIWDHLTHTQPELIEGKANGDIACDSYHKYKEDVAILKDLGVNHYRFSLSWARILPNGTSDKVNLAGVNYYKNLIKELKSNNIEPVVSIFHWDLPQVFQEQGGWPDDFIVEAFADYAKVCFELFGDDVKYWVTFNEPISICSLGYGDGYMAPVIKESGVLDYKCAHNVIRAHARAYHIYDDEFRSKQNGKVSAAFNTNWHEPEDDSAENEAAAETKRQFTFGWYVNPIIHGDYPEIMKTRVANRSAAEGLNESRLPEFTDEEISYIRGTYDYLGLNTYSASIIRAIPEPTIGTPNYYLDIGVQEYTPSDWPSSASSWLKVTPWAIKKLLIWLKENYKDPEIFIMENGVSEDGSSLEDEIRINYYRDYLSNVRSAMEEGVKVIGYTAWSLMDNFE</sequence>
<dbReference type="GeneID" id="108912650"/>
<gene>
    <name evidence="11" type="primary">MYRO1</name>
</gene>
<dbReference type="PANTHER" id="PTHR10353">
    <property type="entry name" value="GLYCOSYL HYDROLASE"/>
    <property type="match status" value="1"/>
</dbReference>
<keyword evidence="4 9" id="KW-0378">Hydrolase</keyword>
<evidence type="ECO:0000256" key="8">
    <source>
        <dbReference type="RuleBase" id="RU003690"/>
    </source>
</evidence>
<dbReference type="Gene3D" id="3.20.20.80">
    <property type="entry name" value="Glycosidases"/>
    <property type="match status" value="1"/>
</dbReference>
<dbReference type="EC" id="3.2.1.21" evidence="3"/>
<dbReference type="InterPro" id="IPR017853">
    <property type="entry name" value="GH"/>
</dbReference>
<keyword evidence="6 9" id="KW-0326">Glycosidase</keyword>
<organism evidence="11">
    <name type="scientific">Anoplophora glabripennis</name>
    <name type="common">Asian longhorn beetle</name>
    <name type="synonym">Anoplophora nobilis</name>
    <dbReference type="NCBI Taxonomy" id="217634"/>
    <lineage>
        <taxon>Eukaryota</taxon>
        <taxon>Metazoa</taxon>
        <taxon>Ecdysozoa</taxon>
        <taxon>Arthropoda</taxon>
        <taxon>Hexapoda</taxon>
        <taxon>Insecta</taxon>
        <taxon>Pterygota</taxon>
        <taxon>Neoptera</taxon>
        <taxon>Endopterygota</taxon>
        <taxon>Coleoptera</taxon>
        <taxon>Polyphaga</taxon>
        <taxon>Cucujiformia</taxon>
        <taxon>Chrysomeloidea</taxon>
        <taxon>Cerambycidae</taxon>
        <taxon>Lamiinae</taxon>
        <taxon>Lamiini</taxon>
        <taxon>Anoplophora</taxon>
    </lineage>
</organism>
<evidence type="ECO:0000256" key="10">
    <source>
        <dbReference type="SAM" id="SignalP"/>
    </source>
</evidence>
<evidence type="ECO:0000256" key="1">
    <source>
        <dbReference type="ARBA" id="ARBA00010838"/>
    </source>
</evidence>
<evidence type="ECO:0000256" key="4">
    <source>
        <dbReference type="ARBA" id="ARBA00022801"/>
    </source>
</evidence>
<keyword evidence="10" id="KW-0732">Signal</keyword>
<dbReference type="KEGG" id="agb:108912650"/>
<proteinExistence type="inferred from homology"/>
<dbReference type="GO" id="GO:0005975">
    <property type="term" value="P:carbohydrate metabolic process"/>
    <property type="evidence" value="ECO:0007669"/>
    <property type="project" value="InterPro"/>
</dbReference>
<feature type="active site" description="Nucleophile" evidence="7">
    <location>
        <position position="397"/>
    </location>
</feature>
<evidence type="ECO:0000256" key="2">
    <source>
        <dbReference type="ARBA" id="ARBA00011738"/>
    </source>
</evidence>
<dbReference type="InterPro" id="IPR001360">
    <property type="entry name" value="Glyco_hydro_1"/>
</dbReference>
<keyword evidence="5" id="KW-0325">Glycoprotein</keyword>
<evidence type="ECO:0000313" key="11">
    <source>
        <dbReference type="EMBL" id="JAB64606.1"/>
    </source>
</evidence>
<evidence type="ECO:0000256" key="9">
    <source>
        <dbReference type="RuleBase" id="RU004468"/>
    </source>
</evidence>
<name>V5I8Y8_ANOGL</name>
<evidence type="ECO:0000256" key="3">
    <source>
        <dbReference type="ARBA" id="ARBA00012744"/>
    </source>
</evidence>